<proteinExistence type="predicted"/>
<sequence length="99" mass="11264">MAKLEAESQSPLSYLFGLCVADQDREYTPERRSLRIHGHSTTIRLERAFWTVLEELAGQESISVAGLVTRIYDHCQVANQKNMASCLRVVCLKYINIGY</sequence>
<dbReference type="AlphaFoldDB" id="A0A4R3JE16"/>
<gene>
    <name evidence="2" type="ORF">EDD55_102352</name>
</gene>
<keyword evidence="3" id="KW-1185">Reference proteome</keyword>
<comment type="caution">
    <text evidence="2">The sequence shown here is derived from an EMBL/GenBank/DDBJ whole genome shotgun (WGS) entry which is preliminary data.</text>
</comment>
<dbReference type="InterPro" id="IPR027373">
    <property type="entry name" value="RHH_dom"/>
</dbReference>
<dbReference type="OrthoDB" id="5458732at2"/>
<dbReference type="InterPro" id="IPR038268">
    <property type="entry name" value="RHH_sf"/>
</dbReference>
<reference evidence="2 3" key="1">
    <citation type="submission" date="2019-03" db="EMBL/GenBank/DDBJ databases">
        <title>Genomic Encyclopedia of Type Strains, Phase IV (KMG-IV): sequencing the most valuable type-strain genomes for metagenomic binning, comparative biology and taxonomic classification.</title>
        <authorList>
            <person name="Goeker M."/>
        </authorList>
    </citation>
    <scope>NUCLEOTIDE SEQUENCE [LARGE SCALE GENOMIC DNA]</scope>
    <source>
        <strain evidence="2 3">DSM 101688</strain>
    </source>
</reference>
<dbReference type="Proteomes" id="UP000295304">
    <property type="component" value="Unassembled WGS sequence"/>
</dbReference>
<feature type="domain" description="Ribbon-helix-helix" evidence="1">
    <location>
        <begin position="30"/>
        <end position="95"/>
    </location>
</feature>
<dbReference type="RefSeq" id="WP_132938254.1">
    <property type="nucleotide sequence ID" value="NZ_CP119676.1"/>
</dbReference>
<dbReference type="Pfam" id="PF13467">
    <property type="entry name" value="RHH_4"/>
    <property type="match status" value="1"/>
</dbReference>
<evidence type="ECO:0000313" key="2">
    <source>
        <dbReference type="EMBL" id="TCS64309.1"/>
    </source>
</evidence>
<evidence type="ECO:0000259" key="1">
    <source>
        <dbReference type="Pfam" id="PF13467"/>
    </source>
</evidence>
<dbReference type="Gene3D" id="1.10.3990.20">
    <property type="entry name" value="protein bp1543"/>
    <property type="match status" value="1"/>
</dbReference>
<accession>A0A4R3JE16</accession>
<organism evidence="2 3">
    <name type="scientific">Varunaivibrio sulfuroxidans</name>
    <dbReference type="NCBI Taxonomy" id="1773489"/>
    <lineage>
        <taxon>Bacteria</taxon>
        <taxon>Pseudomonadati</taxon>
        <taxon>Pseudomonadota</taxon>
        <taxon>Alphaproteobacteria</taxon>
        <taxon>Rhodospirillales</taxon>
        <taxon>Magnetovibrionaceae</taxon>
        <taxon>Varunaivibrio</taxon>
    </lineage>
</organism>
<dbReference type="EMBL" id="SLZW01000002">
    <property type="protein sequence ID" value="TCS64309.1"/>
    <property type="molecule type" value="Genomic_DNA"/>
</dbReference>
<name>A0A4R3JE16_9PROT</name>
<evidence type="ECO:0000313" key="3">
    <source>
        <dbReference type="Proteomes" id="UP000295304"/>
    </source>
</evidence>
<protein>
    <submittedName>
        <fullName evidence="2">Ribbon-helix-helix protein</fullName>
    </submittedName>
</protein>